<evidence type="ECO:0000256" key="3">
    <source>
        <dbReference type="ARBA" id="ARBA00022737"/>
    </source>
</evidence>
<keyword evidence="5" id="KW-0206">Cytoskeleton</keyword>
<dbReference type="SUPFAM" id="SSF48452">
    <property type="entry name" value="TPR-like"/>
    <property type="match status" value="1"/>
</dbReference>
<feature type="non-terminal residue" evidence="11">
    <location>
        <position position="1"/>
    </location>
</feature>
<protein>
    <recommendedName>
        <fullName evidence="7">Outer dynein arm-docking complex subunit 4</fullName>
    </recommendedName>
    <alternativeName>
        <fullName evidence="8">Tetratricopeptide repeat protein 25</fullName>
    </alternativeName>
</protein>
<dbReference type="RefSeq" id="XP_029655721.1">
    <property type="nucleotide sequence ID" value="XM_029799861.1"/>
</dbReference>
<dbReference type="Gene3D" id="1.25.40.10">
    <property type="entry name" value="Tetratricopeptide repeat domain"/>
    <property type="match status" value="1"/>
</dbReference>
<dbReference type="InterPro" id="IPR011990">
    <property type="entry name" value="TPR-like_helical_dom_sf"/>
</dbReference>
<evidence type="ECO:0000313" key="11">
    <source>
        <dbReference type="RefSeq" id="XP_029655721.1"/>
    </source>
</evidence>
<keyword evidence="4" id="KW-0802">TPR repeat</keyword>
<accession>A0A6P7U488</accession>
<dbReference type="SMART" id="SM00028">
    <property type="entry name" value="TPR"/>
    <property type="match status" value="4"/>
</dbReference>
<keyword evidence="10" id="KW-1185">Reference proteome</keyword>
<dbReference type="GO" id="GO:0005930">
    <property type="term" value="C:axoneme"/>
    <property type="evidence" value="ECO:0007669"/>
    <property type="project" value="UniProtKB-SubCell"/>
</dbReference>
<evidence type="ECO:0000313" key="10">
    <source>
        <dbReference type="Proteomes" id="UP000515154"/>
    </source>
</evidence>
<evidence type="ECO:0000256" key="8">
    <source>
        <dbReference type="ARBA" id="ARBA00034143"/>
    </source>
</evidence>
<keyword evidence="3" id="KW-0677">Repeat</keyword>
<proteinExistence type="predicted"/>
<evidence type="ECO:0000256" key="6">
    <source>
        <dbReference type="ARBA" id="ARBA00023273"/>
    </source>
</evidence>
<evidence type="ECO:0000256" key="2">
    <source>
        <dbReference type="ARBA" id="ARBA00022490"/>
    </source>
</evidence>
<keyword evidence="2" id="KW-0963">Cytoplasm</keyword>
<evidence type="ECO:0000256" key="1">
    <source>
        <dbReference type="ARBA" id="ARBA00004430"/>
    </source>
</evidence>
<dbReference type="InterPro" id="IPR019734">
    <property type="entry name" value="TPR_rpt"/>
</dbReference>
<dbReference type="Proteomes" id="UP000515154">
    <property type="component" value="Unplaced"/>
</dbReference>
<keyword evidence="6" id="KW-0966">Cell projection</keyword>
<dbReference type="KEGG" id="osn:115229528"/>
<feature type="compositionally biased region" description="Basic and acidic residues" evidence="9">
    <location>
        <begin position="323"/>
        <end position="339"/>
    </location>
</feature>
<dbReference type="InterPro" id="IPR040111">
    <property type="entry name" value="ODAD4"/>
</dbReference>
<comment type="subcellular location">
    <subcellularLocation>
        <location evidence="1">Cytoplasm</location>
        <location evidence="1">Cytoskeleton</location>
        <location evidence="1">Cilium axoneme</location>
    </subcellularLocation>
</comment>
<gene>
    <name evidence="11" type="primary">LOC115229528</name>
</gene>
<sequence length="345" mass="40172">LYMKAECYYQIGNFEMALVYYHRGHNLRPEVEEFSLGIKKASEAIENSVGESGVEILNTVTACLRYLTERADFWLQHKPIYARERERKMFMRGRNDSCKEKDLDLIISNKISKLTKRDNFKKNSLEFEKSKYQQVQKSAEDLLSFVDSYPRESIKDKTNTFSAIYNLIASSAFELRNYDCAEENYTQMLKWLENSLTKLLKLDRKKESETVIQEIWAIHESSRCHYELGNFQEAENFAKKSFELAKSIYNGEWMLNSAVILGKISGIFTLSVNLEKNDNYRDALEYYESAFNLSNALNDSTGAKLISEAIKTLQDARLEIKIDHTDQHNPIDPQNNKEEVENEDN</sequence>
<dbReference type="PANTHER" id="PTHR23040">
    <property type="match status" value="1"/>
</dbReference>
<organism evidence="10 11">
    <name type="scientific">Octopus sinensis</name>
    <name type="common">East Asian common octopus</name>
    <dbReference type="NCBI Taxonomy" id="2607531"/>
    <lineage>
        <taxon>Eukaryota</taxon>
        <taxon>Metazoa</taxon>
        <taxon>Spiralia</taxon>
        <taxon>Lophotrochozoa</taxon>
        <taxon>Mollusca</taxon>
        <taxon>Cephalopoda</taxon>
        <taxon>Coleoidea</taxon>
        <taxon>Octopodiformes</taxon>
        <taxon>Octopoda</taxon>
        <taxon>Incirrata</taxon>
        <taxon>Octopodidae</taxon>
        <taxon>Octopus</taxon>
    </lineage>
</organism>
<feature type="region of interest" description="Disordered" evidence="9">
    <location>
        <begin position="323"/>
        <end position="345"/>
    </location>
</feature>
<evidence type="ECO:0000256" key="4">
    <source>
        <dbReference type="ARBA" id="ARBA00022803"/>
    </source>
</evidence>
<reference evidence="11" key="1">
    <citation type="submission" date="2025-08" db="UniProtKB">
        <authorList>
            <consortium name="RefSeq"/>
        </authorList>
    </citation>
    <scope>IDENTIFICATION</scope>
</reference>
<evidence type="ECO:0000256" key="9">
    <source>
        <dbReference type="SAM" id="MobiDB-lite"/>
    </source>
</evidence>
<name>A0A6P7U488_9MOLL</name>
<evidence type="ECO:0000256" key="5">
    <source>
        <dbReference type="ARBA" id="ARBA00023212"/>
    </source>
</evidence>
<dbReference type="AlphaFoldDB" id="A0A6P7U488"/>
<dbReference type="PANTHER" id="PTHR23040:SF1">
    <property type="entry name" value="OUTER DYNEIN ARM-DOCKING COMPLEX SUBUNIT 4"/>
    <property type="match status" value="1"/>
</dbReference>
<evidence type="ECO:0000256" key="7">
    <source>
        <dbReference type="ARBA" id="ARBA00034139"/>
    </source>
</evidence>